<keyword evidence="3" id="KW-0808">Transferase</keyword>
<gene>
    <name evidence="3" type="ORF">E3202_03985</name>
</gene>
<dbReference type="GO" id="GO:0016757">
    <property type="term" value="F:glycosyltransferase activity"/>
    <property type="evidence" value="ECO:0007669"/>
    <property type="project" value="InterPro"/>
</dbReference>
<dbReference type="InterPro" id="IPR028098">
    <property type="entry name" value="Glyco_trans_4-like_N"/>
</dbReference>
<organism evidence="3 4">
    <name type="scientific">Oecophyllibacter saccharovorans</name>
    <dbReference type="NCBI Taxonomy" id="2558360"/>
    <lineage>
        <taxon>Bacteria</taxon>
        <taxon>Pseudomonadati</taxon>
        <taxon>Pseudomonadota</taxon>
        <taxon>Alphaproteobacteria</taxon>
        <taxon>Acetobacterales</taxon>
        <taxon>Acetobacteraceae</taxon>
        <taxon>Oecophyllibacter</taxon>
    </lineage>
</organism>
<dbReference type="PANTHER" id="PTHR12526">
    <property type="entry name" value="GLYCOSYLTRANSFERASE"/>
    <property type="match status" value="1"/>
</dbReference>
<feature type="domain" description="Glycosyl transferase family 1" evidence="1">
    <location>
        <begin position="228"/>
        <end position="389"/>
    </location>
</feature>
<name>A0A506URT6_9PROT</name>
<dbReference type="Pfam" id="PF00534">
    <property type="entry name" value="Glycos_transf_1"/>
    <property type="match status" value="1"/>
</dbReference>
<dbReference type="PANTHER" id="PTHR12526:SF638">
    <property type="entry name" value="SPORE COAT PROTEIN SA"/>
    <property type="match status" value="1"/>
</dbReference>
<dbReference type="InterPro" id="IPR001296">
    <property type="entry name" value="Glyco_trans_1"/>
</dbReference>
<dbReference type="AlphaFoldDB" id="A0A506URT6"/>
<protein>
    <submittedName>
        <fullName evidence="3">Glycosyltransferase</fullName>
    </submittedName>
</protein>
<evidence type="ECO:0000313" key="4">
    <source>
        <dbReference type="Proteomes" id="UP000315037"/>
    </source>
</evidence>
<dbReference type="Proteomes" id="UP000315037">
    <property type="component" value="Unassembled WGS sequence"/>
</dbReference>
<reference evidence="3 4" key="1">
    <citation type="submission" date="2019-03" db="EMBL/GenBank/DDBJ databases">
        <title>The complete genome sequence of Neokomagataea sp. Jb2 NBRC113641.</title>
        <authorList>
            <person name="Chua K.-O."/>
            <person name="Chan K.-G."/>
            <person name="See-Too W.-S."/>
        </authorList>
    </citation>
    <scope>NUCLEOTIDE SEQUENCE [LARGE SCALE GENOMIC DNA]</scope>
    <source>
        <strain evidence="3 4">Jb2</strain>
    </source>
</reference>
<dbReference type="Pfam" id="PF13439">
    <property type="entry name" value="Glyco_transf_4"/>
    <property type="match status" value="1"/>
</dbReference>
<dbReference type="EMBL" id="SORZ01000001">
    <property type="protein sequence ID" value="TPW36066.1"/>
    <property type="molecule type" value="Genomic_DNA"/>
</dbReference>
<feature type="domain" description="Glycosyltransferase subfamily 4-like N-terminal" evidence="2">
    <location>
        <begin position="36"/>
        <end position="192"/>
    </location>
</feature>
<dbReference type="CDD" id="cd03819">
    <property type="entry name" value="GT4_WavL-like"/>
    <property type="match status" value="1"/>
</dbReference>
<sequence length="449" mass="48789">MGEALPGSARLKAQEREPLVPEPPVILQVLPALGHGGVEQGTLEIARALRQAGARALVASAGGPLLPPLRACGAEHIVLDFRKSFSPLKICRQVHALRQLLRREGVQLVHARSRWPAWIAWAACCLEGVPLVTTWHGVHGARTFIKRFYNSGLVRGERVIAVSGEIGRRLVQEYHVPSERLRVIARGSDPERFDPAVFGVRGFGKEESPLAPAESAKKASAVARMVRLRQRWGLREGEIVLLLPARLTGWKGQALAVEALGRMARQWTCETPGAPWRCLLVGPGVQTAYGHQLQARINALGLAGRVQLVGSCPDMPAAYALADIALAPSLRPEPFGRVAVEAQMMGCTVVASLHGGQAETVLEGKTGILLPPGHVRALASALAGLIARPFTREVHEAACAARQRAVTLYATQRMQAMTLEVYDEVLSRNTDRDRLATRFRTVRNRAQEN</sequence>
<accession>A0A506URT6</accession>
<proteinExistence type="predicted"/>
<evidence type="ECO:0000313" key="3">
    <source>
        <dbReference type="EMBL" id="TPW36066.1"/>
    </source>
</evidence>
<evidence type="ECO:0000259" key="2">
    <source>
        <dbReference type="Pfam" id="PF13439"/>
    </source>
</evidence>
<dbReference type="Gene3D" id="3.40.50.2000">
    <property type="entry name" value="Glycogen Phosphorylase B"/>
    <property type="match status" value="2"/>
</dbReference>
<comment type="caution">
    <text evidence="3">The sequence shown here is derived from an EMBL/GenBank/DDBJ whole genome shotgun (WGS) entry which is preliminary data.</text>
</comment>
<evidence type="ECO:0000259" key="1">
    <source>
        <dbReference type="Pfam" id="PF00534"/>
    </source>
</evidence>
<dbReference type="SUPFAM" id="SSF53756">
    <property type="entry name" value="UDP-Glycosyltransferase/glycogen phosphorylase"/>
    <property type="match status" value="1"/>
</dbReference>
<keyword evidence="4" id="KW-1185">Reference proteome</keyword>